<dbReference type="EMBL" id="KI279798">
    <property type="protein sequence ID" value="ESA17834.1"/>
    <property type="molecule type" value="Genomic_DNA"/>
</dbReference>
<dbReference type="Gene3D" id="1.10.510.10">
    <property type="entry name" value="Transferase(Phosphotransferase) domain 1"/>
    <property type="match status" value="1"/>
</dbReference>
<gene>
    <name evidence="7" type="ORF">GLOINDRAFT_21361</name>
</gene>
<evidence type="ECO:0000256" key="2">
    <source>
        <dbReference type="ARBA" id="ARBA00022741"/>
    </source>
</evidence>
<feature type="region of interest" description="Disordered" evidence="5">
    <location>
        <begin position="70"/>
        <end position="110"/>
    </location>
</feature>
<dbReference type="GO" id="GO:0005524">
    <property type="term" value="F:ATP binding"/>
    <property type="evidence" value="ECO:0007669"/>
    <property type="project" value="UniProtKB-KW"/>
</dbReference>
<dbReference type="HOGENOM" id="CLU_892991_0_0_1"/>
<name>U9UBN0_RHIID</name>
<dbReference type="AlphaFoldDB" id="U9UBN0"/>
<sequence>MVVYLNVSRIIENNALEEAHTEPVINSCTLSEDNYGQEMITPNIHLSLRCCRDYGPLLWLRESDDGLPQFVGDDGKIQTSPKNPIRKFDSPEGENQDDDQTDASEAKTNTLTSAKISVQTEFRLSELNPNEPKRYYNVTVWSNGFGMAVWREIHIMEIVNPHLVLEYADKTLRDYLRDDTIPFKWESQLNFAREIANAISWLHVDKEIIHGDLHPNNILINDGKIKVADFGRSCQKKESVSHTKAYSVIPYMNPKFFEQSLSSPEIQKYGLTEKSDIYSLGVLFWELTSRSSPFNFEKRFDRDSIKLMILNR</sequence>
<dbReference type="GO" id="GO:0004674">
    <property type="term" value="F:protein serine/threonine kinase activity"/>
    <property type="evidence" value="ECO:0007669"/>
    <property type="project" value="TreeGrafter"/>
</dbReference>
<feature type="domain" description="Protein kinase" evidence="6">
    <location>
        <begin position="24"/>
        <end position="312"/>
    </location>
</feature>
<dbReference type="PANTHER" id="PTHR44329">
    <property type="entry name" value="SERINE/THREONINE-PROTEIN KINASE TNNI3K-RELATED"/>
    <property type="match status" value="1"/>
</dbReference>
<keyword evidence="4" id="KW-0067">ATP-binding</keyword>
<keyword evidence="3" id="KW-0418">Kinase</keyword>
<evidence type="ECO:0000256" key="4">
    <source>
        <dbReference type="ARBA" id="ARBA00022840"/>
    </source>
</evidence>
<feature type="compositionally biased region" description="Acidic residues" evidence="5">
    <location>
        <begin position="91"/>
        <end position="102"/>
    </location>
</feature>
<dbReference type="InterPro" id="IPR000719">
    <property type="entry name" value="Prot_kinase_dom"/>
</dbReference>
<protein>
    <recommendedName>
        <fullName evidence="6">Protein kinase domain-containing protein</fullName>
    </recommendedName>
</protein>
<dbReference type="Pfam" id="PF00069">
    <property type="entry name" value="Pkinase"/>
    <property type="match status" value="1"/>
</dbReference>
<evidence type="ECO:0000256" key="3">
    <source>
        <dbReference type="ARBA" id="ARBA00022777"/>
    </source>
</evidence>
<organism evidence="7">
    <name type="scientific">Rhizophagus irregularis (strain DAOM 181602 / DAOM 197198 / MUCL 43194)</name>
    <name type="common">Arbuscular mycorrhizal fungus</name>
    <name type="synonym">Glomus intraradices</name>
    <dbReference type="NCBI Taxonomy" id="747089"/>
    <lineage>
        <taxon>Eukaryota</taxon>
        <taxon>Fungi</taxon>
        <taxon>Fungi incertae sedis</taxon>
        <taxon>Mucoromycota</taxon>
        <taxon>Glomeromycotina</taxon>
        <taxon>Glomeromycetes</taxon>
        <taxon>Glomerales</taxon>
        <taxon>Glomeraceae</taxon>
        <taxon>Rhizophagus</taxon>
    </lineage>
</organism>
<evidence type="ECO:0000259" key="6">
    <source>
        <dbReference type="PROSITE" id="PS50011"/>
    </source>
</evidence>
<dbReference type="PANTHER" id="PTHR44329:SF288">
    <property type="entry name" value="MITOGEN-ACTIVATED PROTEIN KINASE KINASE KINASE 20"/>
    <property type="match status" value="1"/>
</dbReference>
<dbReference type="eggNOG" id="KOG1187">
    <property type="taxonomic scope" value="Eukaryota"/>
</dbReference>
<evidence type="ECO:0000256" key="5">
    <source>
        <dbReference type="SAM" id="MobiDB-lite"/>
    </source>
</evidence>
<keyword evidence="2" id="KW-0547">Nucleotide-binding</keyword>
<dbReference type="InterPro" id="IPR051681">
    <property type="entry name" value="Ser/Thr_Kinases-Pseudokinases"/>
</dbReference>
<dbReference type="InterPro" id="IPR011009">
    <property type="entry name" value="Kinase-like_dom_sf"/>
</dbReference>
<reference evidence="7" key="1">
    <citation type="submission" date="2013-07" db="EMBL/GenBank/DDBJ databases">
        <title>The genome of an arbuscular mycorrhizal fungus provides insights into the evolution of the oldest plant symbiosis.</title>
        <authorList>
            <consortium name="DOE Joint Genome Institute"/>
            <person name="Tisserant E."/>
            <person name="Malbreil M."/>
            <person name="Kuo A."/>
            <person name="Kohler A."/>
            <person name="Symeonidi A."/>
            <person name="Balestrini R."/>
            <person name="Charron P."/>
            <person name="Duensing N."/>
            <person name="Frei-dit-Frey N."/>
            <person name="Gianinazzi-Pearson V."/>
            <person name="Gilbert B."/>
            <person name="Handa Y."/>
            <person name="Hijri M."/>
            <person name="Kaul R."/>
            <person name="Kawaguchi M."/>
            <person name="Krajinski F."/>
            <person name="Lammers P."/>
            <person name="Lapierre D."/>
            <person name="Masclaux F.G."/>
            <person name="Murat C."/>
            <person name="Morin E."/>
            <person name="Ndikumana S."/>
            <person name="Pagni M."/>
            <person name="Petitpierre D."/>
            <person name="Requena N."/>
            <person name="Rosikiewicz P."/>
            <person name="Riley R."/>
            <person name="Saito K."/>
            <person name="San Clemente H."/>
            <person name="Shapiro H."/>
            <person name="van Tuinen D."/>
            <person name="Becard G."/>
            <person name="Bonfante P."/>
            <person name="Paszkowski U."/>
            <person name="Shachar-Hill Y."/>
            <person name="Young J.P."/>
            <person name="Sanders I.R."/>
            <person name="Henrissat B."/>
            <person name="Rensing S.A."/>
            <person name="Grigoriev I.V."/>
            <person name="Corradi N."/>
            <person name="Roux C."/>
            <person name="Martin F."/>
        </authorList>
    </citation>
    <scope>NUCLEOTIDE SEQUENCE</scope>
    <source>
        <strain evidence="7">DAOM 197198</strain>
    </source>
</reference>
<accession>U9UBN0</accession>
<proteinExistence type="predicted"/>
<keyword evidence="1" id="KW-0808">Transferase</keyword>
<evidence type="ECO:0000256" key="1">
    <source>
        <dbReference type="ARBA" id="ARBA00022679"/>
    </source>
</evidence>
<dbReference type="SUPFAM" id="SSF56112">
    <property type="entry name" value="Protein kinase-like (PK-like)"/>
    <property type="match status" value="1"/>
</dbReference>
<evidence type="ECO:0000313" key="7">
    <source>
        <dbReference type="EMBL" id="ESA17834.1"/>
    </source>
</evidence>
<dbReference type="PROSITE" id="PS50011">
    <property type="entry name" value="PROTEIN_KINASE_DOM"/>
    <property type="match status" value="1"/>
</dbReference>
<feature type="non-terminal residue" evidence="7">
    <location>
        <position position="312"/>
    </location>
</feature>
<dbReference type="VEuPathDB" id="FungiDB:RhiirFUN_003875"/>
<dbReference type="VEuPathDB" id="FungiDB:RhiirFUN_003876"/>